<evidence type="ECO:0000313" key="1">
    <source>
        <dbReference type="EMBL" id="OGE46669.1"/>
    </source>
</evidence>
<evidence type="ECO:0000313" key="3">
    <source>
        <dbReference type="Proteomes" id="UP000177622"/>
    </source>
</evidence>
<proteinExistence type="predicted"/>
<dbReference type="GeneID" id="34582584"/>
<reference evidence="2 3" key="1">
    <citation type="journal article" date="2016" name="Sci. Rep.">
        <title>Penicillium arizonense, a new, genome sequenced fungal species, reveals a high chemical diversity in secreted metabolites.</title>
        <authorList>
            <person name="Grijseels S."/>
            <person name="Nielsen J.C."/>
            <person name="Randelovic M."/>
            <person name="Nielsen J."/>
            <person name="Nielsen K.F."/>
            <person name="Workman M."/>
            <person name="Frisvad J.C."/>
        </authorList>
    </citation>
    <scope>NUCLEOTIDE SEQUENCE [LARGE SCALE GENOMIC DNA]</scope>
    <source>
        <strain evidence="2 3">CBS 141311</strain>
    </source>
</reference>
<sequence length="133" mass="15032">MGLRETQAADVFITQRWIQNRVWLLCVYHGFLRSYSERPDLTFGYSVFIAKSTLQLRRSLKLSSMEAHGIEFSEKLYNTAVSATDILCNIISPYGTGMAPLAKFTDSIPTTQFKAHLHSLQIPSSKIATWATQ</sequence>
<dbReference type="EMBL" id="LXJU01000103">
    <property type="protein sequence ID" value="OGE46825.1"/>
    <property type="molecule type" value="Genomic_DNA"/>
</dbReference>
<dbReference type="Proteomes" id="UP000177622">
    <property type="component" value="Unassembled WGS sequence"/>
</dbReference>
<evidence type="ECO:0000313" key="2">
    <source>
        <dbReference type="EMBL" id="OGE46825.1"/>
    </source>
</evidence>
<organism evidence="2 3">
    <name type="scientific">Penicillium arizonense</name>
    <dbReference type="NCBI Taxonomy" id="1835702"/>
    <lineage>
        <taxon>Eukaryota</taxon>
        <taxon>Fungi</taxon>
        <taxon>Dikarya</taxon>
        <taxon>Ascomycota</taxon>
        <taxon>Pezizomycotina</taxon>
        <taxon>Eurotiomycetes</taxon>
        <taxon>Eurotiomycetidae</taxon>
        <taxon>Eurotiales</taxon>
        <taxon>Aspergillaceae</taxon>
        <taxon>Penicillium</taxon>
    </lineage>
</organism>
<keyword evidence="3" id="KW-1185">Reference proteome</keyword>
<dbReference type="AlphaFoldDB" id="A0A1F5L0V0"/>
<gene>
    <name evidence="2" type="ORF">PENARI_c103G06842</name>
    <name evidence="1" type="ORF">PENARI_c144G12042</name>
</gene>
<dbReference type="STRING" id="1835702.A0A1F5L0V0"/>
<dbReference type="EMBL" id="LXJU01000144">
    <property type="protein sequence ID" value="OGE46669.1"/>
    <property type="molecule type" value="Genomic_DNA"/>
</dbReference>
<accession>A0A1F5L0V0</accession>
<dbReference type="OrthoDB" id="271595at2759"/>
<protein>
    <submittedName>
        <fullName evidence="2">Uncharacterized protein</fullName>
    </submittedName>
</protein>
<dbReference type="RefSeq" id="XP_022482292.1">
    <property type="nucleotide sequence ID" value="XM_022637850.1"/>
</dbReference>
<comment type="caution">
    <text evidence="2">The sequence shown here is derived from an EMBL/GenBank/DDBJ whole genome shotgun (WGS) entry which is preliminary data.</text>
</comment>
<name>A0A1F5L0V0_PENAI</name>